<name>A0ABZ2EKE7_9BACT</name>
<organism evidence="1 2">
    <name type="scientific">Mycovorax composti</name>
    <dbReference type="NCBI Taxonomy" id="2962693"/>
    <lineage>
        <taxon>Bacteria</taxon>
        <taxon>Pseudomonadati</taxon>
        <taxon>Bacteroidota</taxon>
        <taxon>Chitinophagia</taxon>
        <taxon>Chitinophagales</taxon>
        <taxon>Chitinophagaceae</taxon>
        <taxon>Mycovorax</taxon>
    </lineage>
</organism>
<dbReference type="Gene3D" id="3.40.720.10">
    <property type="entry name" value="Alkaline Phosphatase, subunit A"/>
    <property type="match status" value="1"/>
</dbReference>
<protein>
    <recommendedName>
        <fullName evidence="3">Alkaline phosphatase family protein</fullName>
    </recommendedName>
</protein>
<dbReference type="InterPro" id="IPR002591">
    <property type="entry name" value="Phosphodiest/P_Trfase"/>
</dbReference>
<reference evidence="2" key="1">
    <citation type="submission" date="2024-01" db="EMBL/GenBank/DDBJ databases">
        <title>Mycovorax composti gen. nov. sp. nov., a member of the family Chitinophagaceae isolated from button mushroom compost.</title>
        <authorList>
            <person name="Thai M."/>
            <person name="Bell T.L."/>
            <person name="Kertesz M.A."/>
        </authorList>
    </citation>
    <scope>NUCLEOTIDE SEQUENCE [LARGE SCALE GENOMIC DNA]</scope>
    <source>
        <strain evidence="2">C216</strain>
    </source>
</reference>
<evidence type="ECO:0008006" key="3">
    <source>
        <dbReference type="Google" id="ProtNLM"/>
    </source>
</evidence>
<dbReference type="RefSeq" id="WP_409965534.1">
    <property type="nucleotide sequence ID" value="NZ_CP144143.1"/>
</dbReference>
<evidence type="ECO:0000313" key="1">
    <source>
        <dbReference type="EMBL" id="WWC83861.1"/>
    </source>
</evidence>
<dbReference type="InterPro" id="IPR017850">
    <property type="entry name" value="Alkaline_phosphatase_core_sf"/>
</dbReference>
<evidence type="ECO:0000313" key="2">
    <source>
        <dbReference type="Proteomes" id="UP001321305"/>
    </source>
</evidence>
<dbReference type="PANTHER" id="PTHR10151">
    <property type="entry name" value="ECTONUCLEOTIDE PYROPHOSPHATASE/PHOSPHODIESTERASE"/>
    <property type="match status" value="1"/>
</dbReference>
<accession>A0ABZ2EKE7</accession>
<dbReference type="Pfam" id="PF01663">
    <property type="entry name" value="Phosphodiest"/>
    <property type="match status" value="1"/>
</dbReference>
<keyword evidence="2" id="KW-1185">Reference proteome</keyword>
<dbReference type="CDD" id="cd16018">
    <property type="entry name" value="Enpp"/>
    <property type="match status" value="1"/>
</dbReference>
<proteinExistence type="predicted"/>
<dbReference type="PANTHER" id="PTHR10151:SF120">
    <property type="entry name" value="BIS(5'-ADENOSYL)-TRIPHOSPHATASE"/>
    <property type="match status" value="1"/>
</dbReference>
<gene>
    <name evidence="1" type="ORF">PIECOFPK_01590</name>
</gene>
<dbReference type="Proteomes" id="UP001321305">
    <property type="component" value="Chromosome"/>
</dbReference>
<sequence>MRKLGLLFTLILVLGPYFVYAQADKHVIMVSVDGLRPEFYLSNKWHAPNLKQLKKKGAFAEGVVSVFPSVTFPSHTTMVTGVSPAEHGIYYNAVFSYDSTNGGIYWNFKQIKKKTLWDVARKAGLKTAAIVWPVSAGAPVDYNIPDIGHMGNDVLEKYSYPSDFTATIKKEILGGVDKIDVGDDIAVAKIGAWVIKNAKPNLMTLHMFGLDHIEHANGREGEAVQRGLSKIDSSVGIIWNAVKEAGIEKNTLFLIVGDHGFYDTDISVRPNVILAKEGLIRDINKGDWDARFHTMGGSAFLFVKNNDPKIIGKVRDLFDKLPDNDKKYFRIIDPMKMKQVKADPNAVFALSALNNASFAATEKGDFITQRKKGGVHGHFPDTKEIQTGFIAVGKSVRSNANLKEMRLYDIAPIVLKYLNLSLGKLKGTVPEGLFKGDK</sequence>
<dbReference type="SUPFAM" id="SSF53649">
    <property type="entry name" value="Alkaline phosphatase-like"/>
    <property type="match status" value="1"/>
</dbReference>
<dbReference type="EMBL" id="CP144143">
    <property type="protein sequence ID" value="WWC83861.1"/>
    <property type="molecule type" value="Genomic_DNA"/>
</dbReference>